<keyword evidence="2" id="KW-1185">Reference proteome</keyword>
<sequence>MVARVLLSFYPVCMDSIKKASQLSSTIDAMNQKIYEIQEDKTAERETTKDVMKMIEDKIKEMDIVNQGIEEFQEEIRADQETTNVTIKRIEYKLKEIEDNAIHTLNPPMTFAEVAALRSKVEEIETRVTQ</sequence>
<proteinExistence type="predicted"/>
<protein>
    <submittedName>
        <fullName evidence="1">Uncharacterized protein</fullName>
    </submittedName>
</protein>
<name>A0ABD2P6N8_9CUCU</name>
<dbReference type="AlphaFoldDB" id="A0ABD2P6N8"/>
<dbReference type="Proteomes" id="UP001516400">
    <property type="component" value="Unassembled WGS sequence"/>
</dbReference>
<evidence type="ECO:0000313" key="2">
    <source>
        <dbReference type="Proteomes" id="UP001516400"/>
    </source>
</evidence>
<accession>A0ABD2P6N8</accession>
<dbReference type="EMBL" id="JABFTP020000185">
    <property type="protein sequence ID" value="KAL3286388.1"/>
    <property type="molecule type" value="Genomic_DNA"/>
</dbReference>
<evidence type="ECO:0000313" key="1">
    <source>
        <dbReference type="EMBL" id="KAL3286388.1"/>
    </source>
</evidence>
<comment type="caution">
    <text evidence="1">The sequence shown here is derived from an EMBL/GenBank/DDBJ whole genome shotgun (WGS) entry which is preliminary data.</text>
</comment>
<reference evidence="1 2" key="1">
    <citation type="journal article" date="2021" name="BMC Biol.">
        <title>Horizontally acquired antibacterial genes associated with adaptive radiation of ladybird beetles.</title>
        <authorList>
            <person name="Li H.S."/>
            <person name="Tang X.F."/>
            <person name="Huang Y.H."/>
            <person name="Xu Z.Y."/>
            <person name="Chen M.L."/>
            <person name="Du X.Y."/>
            <person name="Qiu B.Y."/>
            <person name="Chen P.T."/>
            <person name="Zhang W."/>
            <person name="Slipinski A."/>
            <person name="Escalona H.E."/>
            <person name="Waterhouse R.M."/>
            <person name="Zwick A."/>
            <person name="Pang H."/>
        </authorList>
    </citation>
    <scope>NUCLEOTIDE SEQUENCE [LARGE SCALE GENOMIC DNA]</scope>
    <source>
        <strain evidence="1">SYSU2018</strain>
    </source>
</reference>
<gene>
    <name evidence="1" type="ORF">HHI36_000897</name>
</gene>
<organism evidence="1 2">
    <name type="scientific">Cryptolaemus montrouzieri</name>
    <dbReference type="NCBI Taxonomy" id="559131"/>
    <lineage>
        <taxon>Eukaryota</taxon>
        <taxon>Metazoa</taxon>
        <taxon>Ecdysozoa</taxon>
        <taxon>Arthropoda</taxon>
        <taxon>Hexapoda</taxon>
        <taxon>Insecta</taxon>
        <taxon>Pterygota</taxon>
        <taxon>Neoptera</taxon>
        <taxon>Endopterygota</taxon>
        <taxon>Coleoptera</taxon>
        <taxon>Polyphaga</taxon>
        <taxon>Cucujiformia</taxon>
        <taxon>Coccinelloidea</taxon>
        <taxon>Coccinellidae</taxon>
        <taxon>Scymninae</taxon>
        <taxon>Scymnini</taxon>
        <taxon>Cryptolaemus</taxon>
    </lineage>
</organism>